<organism evidence="6 7">
    <name type="scientific">Popillia japonica</name>
    <name type="common">Japanese beetle</name>
    <dbReference type="NCBI Taxonomy" id="7064"/>
    <lineage>
        <taxon>Eukaryota</taxon>
        <taxon>Metazoa</taxon>
        <taxon>Ecdysozoa</taxon>
        <taxon>Arthropoda</taxon>
        <taxon>Hexapoda</taxon>
        <taxon>Insecta</taxon>
        <taxon>Pterygota</taxon>
        <taxon>Neoptera</taxon>
        <taxon>Endopterygota</taxon>
        <taxon>Coleoptera</taxon>
        <taxon>Polyphaga</taxon>
        <taxon>Scarabaeiformia</taxon>
        <taxon>Scarabaeidae</taxon>
        <taxon>Rutelinae</taxon>
        <taxon>Popillia</taxon>
    </lineage>
</organism>
<evidence type="ECO:0000256" key="3">
    <source>
        <dbReference type="ARBA" id="ARBA00022741"/>
    </source>
</evidence>
<dbReference type="InterPro" id="IPR036525">
    <property type="entry name" value="Tubulin/FtsZ_GTPase_sf"/>
</dbReference>
<accession>A0AAW1LA66</accession>
<dbReference type="AlphaFoldDB" id="A0AAW1LA66"/>
<keyword evidence="4" id="KW-0342">GTP-binding</keyword>
<dbReference type="GO" id="GO:0007017">
    <property type="term" value="P:microtubule-based process"/>
    <property type="evidence" value="ECO:0007669"/>
    <property type="project" value="InterPro"/>
</dbReference>
<feature type="domain" description="Tubulin/FtsZ GTPase" evidence="5">
    <location>
        <begin position="4"/>
        <end position="93"/>
    </location>
</feature>
<keyword evidence="3" id="KW-0547">Nucleotide-binding</keyword>
<keyword evidence="7" id="KW-1185">Reference proteome</keyword>
<dbReference type="Pfam" id="PF00091">
    <property type="entry name" value="Tubulin"/>
    <property type="match status" value="1"/>
</dbReference>
<evidence type="ECO:0000256" key="1">
    <source>
        <dbReference type="ARBA" id="ARBA00009636"/>
    </source>
</evidence>
<dbReference type="Gene3D" id="3.40.50.1440">
    <property type="entry name" value="Tubulin/FtsZ, GTPase domain"/>
    <property type="match status" value="1"/>
</dbReference>
<dbReference type="SUPFAM" id="SSF52490">
    <property type="entry name" value="Tubulin nucleotide-binding domain-like"/>
    <property type="match status" value="1"/>
</dbReference>
<reference evidence="6 7" key="1">
    <citation type="journal article" date="2024" name="BMC Genomics">
        <title>De novo assembly and annotation of Popillia japonica's genome with initial clues to its potential as an invasive pest.</title>
        <authorList>
            <person name="Cucini C."/>
            <person name="Boschi S."/>
            <person name="Funari R."/>
            <person name="Cardaioli E."/>
            <person name="Iannotti N."/>
            <person name="Marturano G."/>
            <person name="Paoli F."/>
            <person name="Bruttini M."/>
            <person name="Carapelli A."/>
            <person name="Frati F."/>
            <person name="Nardi F."/>
        </authorList>
    </citation>
    <scope>NUCLEOTIDE SEQUENCE [LARGE SCALE GENOMIC DNA]</scope>
    <source>
        <strain evidence="6">DMR45628</strain>
    </source>
</reference>
<evidence type="ECO:0000313" key="6">
    <source>
        <dbReference type="EMBL" id="KAK9730791.1"/>
    </source>
</evidence>
<evidence type="ECO:0000256" key="2">
    <source>
        <dbReference type="ARBA" id="ARBA00022701"/>
    </source>
</evidence>
<protein>
    <submittedName>
        <fullName evidence="6">Tubulin/FtsZ family, GTPase domain</fullName>
    </submittedName>
</protein>
<proteinExistence type="inferred from homology"/>
<comment type="similarity">
    <text evidence="1">Belongs to the tubulin family.</text>
</comment>
<sequence length="96" mass="10979">MSEYITIQVGQCGNQIGSEFWPLALNEYGIQSSAEANNKKSLKFDKNDLFSSFQSFFHVQEEHKNVSINSFEDIKKCEVKARAILVDMETSVILRK</sequence>
<comment type="caution">
    <text evidence="6">The sequence shown here is derived from an EMBL/GenBank/DDBJ whole genome shotgun (WGS) entry which is preliminary data.</text>
</comment>
<dbReference type="InterPro" id="IPR003008">
    <property type="entry name" value="Tubulin_FtsZ_GTPase"/>
</dbReference>
<evidence type="ECO:0000313" key="7">
    <source>
        <dbReference type="Proteomes" id="UP001458880"/>
    </source>
</evidence>
<dbReference type="EMBL" id="JASPKY010000142">
    <property type="protein sequence ID" value="KAK9730791.1"/>
    <property type="molecule type" value="Genomic_DNA"/>
</dbReference>
<evidence type="ECO:0000256" key="4">
    <source>
        <dbReference type="ARBA" id="ARBA00023134"/>
    </source>
</evidence>
<dbReference type="GO" id="GO:0005874">
    <property type="term" value="C:microtubule"/>
    <property type="evidence" value="ECO:0007669"/>
    <property type="project" value="UniProtKB-KW"/>
</dbReference>
<name>A0AAW1LA66_POPJA</name>
<keyword evidence="2" id="KW-0493">Microtubule</keyword>
<dbReference type="GO" id="GO:0005525">
    <property type="term" value="F:GTP binding"/>
    <property type="evidence" value="ECO:0007669"/>
    <property type="project" value="UniProtKB-KW"/>
</dbReference>
<evidence type="ECO:0000259" key="5">
    <source>
        <dbReference type="Pfam" id="PF00091"/>
    </source>
</evidence>
<dbReference type="PRINTS" id="PR01161">
    <property type="entry name" value="TUBULIN"/>
</dbReference>
<dbReference type="Proteomes" id="UP001458880">
    <property type="component" value="Unassembled WGS sequence"/>
</dbReference>
<dbReference type="InterPro" id="IPR000217">
    <property type="entry name" value="Tubulin"/>
</dbReference>
<gene>
    <name evidence="6" type="ORF">QE152_g14246</name>
</gene>